<dbReference type="AlphaFoldDB" id="A0A2A9E8Q5"/>
<evidence type="ECO:0000256" key="1">
    <source>
        <dbReference type="SAM" id="MobiDB-lite"/>
    </source>
</evidence>
<accession>A0A2A9E8Q5</accession>
<keyword evidence="3" id="KW-1185">Reference proteome</keyword>
<feature type="region of interest" description="Disordered" evidence="1">
    <location>
        <begin position="391"/>
        <end position="417"/>
    </location>
</feature>
<dbReference type="RefSeq" id="WP_098456739.1">
    <property type="nucleotide sequence ID" value="NZ_PDJH01000001.1"/>
</dbReference>
<evidence type="ECO:0000313" key="2">
    <source>
        <dbReference type="EMBL" id="PFG35437.1"/>
    </source>
</evidence>
<feature type="region of interest" description="Disordered" evidence="1">
    <location>
        <begin position="1"/>
        <end position="22"/>
    </location>
</feature>
<protein>
    <recommendedName>
        <fullName evidence="4">Protein kinase domain-containing protein</fullName>
    </recommendedName>
</protein>
<evidence type="ECO:0008006" key="4">
    <source>
        <dbReference type="Google" id="ProtNLM"/>
    </source>
</evidence>
<feature type="region of interest" description="Disordered" evidence="1">
    <location>
        <begin position="296"/>
        <end position="338"/>
    </location>
</feature>
<comment type="caution">
    <text evidence="2">The sequence shown here is derived from an EMBL/GenBank/DDBJ whole genome shotgun (WGS) entry which is preliminary data.</text>
</comment>
<feature type="compositionally biased region" description="Low complexity" evidence="1">
    <location>
        <begin position="408"/>
        <end position="417"/>
    </location>
</feature>
<dbReference type="OrthoDB" id="10020353at2"/>
<dbReference type="Proteomes" id="UP000221394">
    <property type="component" value="Unassembled WGS sequence"/>
</dbReference>
<feature type="compositionally biased region" description="Low complexity" evidence="1">
    <location>
        <begin position="323"/>
        <end position="333"/>
    </location>
</feature>
<gene>
    <name evidence="2" type="ORF">ATL41_0117</name>
</gene>
<sequence>MDQQTQPPTDGPDLSADDDARALPPLDDVARALGPLGLTIVATTPSGWEAEADGDRFAVTYVAVTPEVPWETLRDRVTRLMTVEHEHVVPLLGAAPVPGSDAERPRGVLLVWEEPGVRLDDLSRRADLALGHVVGALVAAGRALAALHAHDLAAGTGDVLAALRVRADGDVRILADDGLSVAGDLLDPSGRREAVRALARAGHGLLARSVEPDGAARDLAHLLATTGLDPQTEPPAPGTLAAMCLEIHLPALAADWARIVAPPPEPEPTAPLVTPPVEAALTLDRVDASARTWREHIEQQPAPAQGRRRAVAPGATRSRRAHPAAPSRTPAAAGVGSLRVMLPAQPDRRRSRHRVLAGAAAALVVGTAVGVIQLRGSVPADGVAVAQAAPGVSGAAPARPQKAEEADQAPARPDPGAAAAALTTRRAELLAGVRTVAPDELAARRAELVTALRSVHTDGPSLAADLALVDKLLDGQSTMPDVTTEVVGTTVVQSTTSAAAVDVDYRIVDAWGTAQQRVVRLTLVWEDGAWLADTVSAAG</sequence>
<reference evidence="2 3" key="1">
    <citation type="submission" date="2017-10" db="EMBL/GenBank/DDBJ databases">
        <title>Sequencing the genomes of 1000 actinobacteria strains.</title>
        <authorList>
            <person name="Klenk H.-P."/>
        </authorList>
    </citation>
    <scope>NUCLEOTIDE SEQUENCE [LARGE SCALE GENOMIC DNA]</scope>
    <source>
        <strain evidence="2 3">DSM 21574</strain>
    </source>
</reference>
<organism evidence="2 3">
    <name type="scientific">Flavimobilis soli</name>
    <dbReference type="NCBI Taxonomy" id="442709"/>
    <lineage>
        <taxon>Bacteria</taxon>
        <taxon>Bacillati</taxon>
        <taxon>Actinomycetota</taxon>
        <taxon>Actinomycetes</taxon>
        <taxon>Micrococcales</taxon>
        <taxon>Jonesiaceae</taxon>
        <taxon>Flavimobilis</taxon>
    </lineage>
</organism>
<proteinExistence type="predicted"/>
<dbReference type="EMBL" id="PDJH01000001">
    <property type="protein sequence ID" value="PFG35437.1"/>
    <property type="molecule type" value="Genomic_DNA"/>
</dbReference>
<evidence type="ECO:0000313" key="3">
    <source>
        <dbReference type="Proteomes" id="UP000221394"/>
    </source>
</evidence>
<name>A0A2A9E8Q5_9MICO</name>